<organism evidence="2 3">
    <name type="scientific">Penicillium capsulatum</name>
    <dbReference type="NCBI Taxonomy" id="69766"/>
    <lineage>
        <taxon>Eukaryota</taxon>
        <taxon>Fungi</taxon>
        <taxon>Dikarya</taxon>
        <taxon>Ascomycota</taxon>
        <taxon>Pezizomycotina</taxon>
        <taxon>Eurotiomycetes</taxon>
        <taxon>Eurotiomycetidae</taxon>
        <taxon>Eurotiales</taxon>
        <taxon>Aspergillaceae</taxon>
        <taxon>Penicillium</taxon>
    </lineage>
</organism>
<dbReference type="OrthoDB" id="4365406at2759"/>
<gene>
    <name evidence="2" type="ORF">N7492_000002</name>
</gene>
<evidence type="ECO:0000313" key="3">
    <source>
        <dbReference type="Proteomes" id="UP001146351"/>
    </source>
</evidence>
<dbReference type="AlphaFoldDB" id="A0A9W9IV09"/>
<feature type="signal peptide" evidence="1">
    <location>
        <begin position="1"/>
        <end position="19"/>
    </location>
</feature>
<dbReference type="Proteomes" id="UP001146351">
    <property type="component" value="Unassembled WGS sequence"/>
</dbReference>
<protein>
    <recommendedName>
        <fullName evidence="4">Hydrophobin</fullName>
    </recommendedName>
</protein>
<sequence>MKASFVSVIAFAIAAAASALPASNSKPAHKPGPYDIVQLQEQCHEGVVSCCSAEQDIDDKSLLSLLNGFDLLGGRAVCSPVNVIGNINVAVLGSIDDVNGKVDCTHTVSCCNGKSCKPISM</sequence>
<reference evidence="2" key="1">
    <citation type="submission" date="2022-11" db="EMBL/GenBank/DDBJ databases">
        <authorList>
            <person name="Petersen C."/>
        </authorList>
    </citation>
    <scope>NUCLEOTIDE SEQUENCE</scope>
    <source>
        <strain evidence="2">IBT 21917</strain>
    </source>
</reference>
<keyword evidence="1" id="KW-0732">Signal</keyword>
<reference evidence="2" key="2">
    <citation type="journal article" date="2023" name="IMA Fungus">
        <title>Comparative genomic study of the Penicillium genus elucidates a diverse pangenome and 15 lateral gene transfer events.</title>
        <authorList>
            <person name="Petersen C."/>
            <person name="Sorensen T."/>
            <person name="Nielsen M.R."/>
            <person name="Sondergaard T.E."/>
            <person name="Sorensen J.L."/>
            <person name="Fitzpatrick D.A."/>
            <person name="Frisvad J.C."/>
            <person name="Nielsen K.L."/>
        </authorList>
    </citation>
    <scope>NUCLEOTIDE SEQUENCE</scope>
    <source>
        <strain evidence="2">IBT 21917</strain>
    </source>
</reference>
<evidence type="ECO:0008006" key="4">
    <source>
        <dbReference type="Google" id="ProtNLM"/>
    </source>
</evidence>
<evidence type="ECO:0000256" key="1">
    <source>
        <dbReference type="SAM" id="SignalP"/>
    </source>
</evidence>
<comment type="caution">
    <text evidence="2">The sequence shown here is derived from an EMBL/GenBank/DDBJ whole genome shotgun (WGS) entry which is preliminary data.</text>
</comment>
<accession>A0A9W9IV09</accession>
<name>A0A9W9IV09_9EURO</name>
<dbReference type="EMBL" id="JAPQKO010000001">
    <property type="protein sequence ID" value="KAJ5182386.1"/>
    <property type="molecule type" value="Genomic_DNA"/>
</dbReference>
<feature type="chain" id="PRO_5040921177" description="Hydrophobin" evidence="1">
    <location>
        <begin position="20"/>
        <end position="121"/>
    </location>
</feature>
<evidence type="ECO:0000313" key="2">
    <source>
        <dbReference type="EMBL" id="KAJ5182386.1"/>
    </source>
</evidence>
<keyword evidence="3" id="KW-1185">Reference proteome</keyword>
<proteinExistence type="predicted"/>